<comment type="caution">
    <text evidence="1">The sequence shown here is derived from an EMBL/GenBank/DDBJ whole genome shotgun (WGS) entry which is preliminary data.</text>
</comment>
<gene>
    <name evidence="1" type="ORF">ENN26_03345</name>
</gene>
<organism evidence="1">
    <name type="scientific">Thermofilum adornatum</name>
    <dbReference type="NCBI Taxonomy" id="1365176"/>
    <lineage>
        <taxon>Archaea</taxon>
        <taxon>Thermoproteota</taxon>
        <taxon>Thermoprotei</taxon>
        <taxon>Thermofilales</taxon>
        <taxon>Thermofilaceae</taxon>
        <taxon>Thermofilum</taxon>
    </lineage>
</organism>
<reference evidence="1" key="1">
    <citation type="journal article" date="2020" name="mSystems">
        <title>Genome- and Community-Level Interaction Insights into Carbon Utilization and Element Cycling Functions of Hydrothermarchaeota in Hydrothermal Sediment.</title>
        <authorList>
            <person name="Zhou Z."/>
            <person name="Liu Y."/>
            <person name="Xu W."/>
            <person name="Pan J."/>
            <person name="Luo Z.H."/>
            <person name="Li M."/>
        </authorList>
    </citation>
    <scope>NUCLEOTIDE SEQUENCE [LARGE SCALE GENOMIC DNA]</scope>
    <source>
        <strain evidence="1">SpSt-116</strain>
    </source>
</reference>
<accession>A0A7C1CD82</accession>
<dbReference type="AlphaFoldDB" id="A0A7C1CD82"/>
<proteinExistence type="predicted"/>
<evidence type="ECO:0000313" key="1">
    <source>
        <dbReference type="EMBL" id="HDP14800.1"/>
    </source>
</evidence>
<protein>
    <submittedName>
        <fullName evidence="1">Uncharacterized protein</fullName>
    </submittedName>
</protein>
<name>A0A7C1CD82_9CREN</name>
<sequence>MDLRSDLSKLIEEVSKNAKTGLVDPQEIQNLGMVFLSVALLTGEDYFFVLSNTMYTLADSLSSFLKVSTMPLSMEYRNKTESLTEEMRSGISHTLQAISNAISQGNKCSALSASAELLRLSYKVNMLTESLKNVVVLGSQGE</sequence>
<dbReference type="EMBL" id="DSAY01000063">
    <property type="protein sequence ID" value="HDP14800.1"/>
    <property type="molecule type" value="Genomic_DNA"/>
</dbReference>